<accession>L1IL42</accession>
<gene>
    <name evidence="1" type="ORF">GUITHDRAFT_116829</name>
</gene>
<dbReference type="GeneID" id="17293702"/>
<dbReference type="Proteomes" id="UP000011087">
    <property type="component" value="Unassembled WGS sequence"/>
</dbReference>
<organism evidence="1">
    <name type="scientific">Guillardia theta (strain CCMP2712)</name>
    <name type="common">Cryptophyte</name>
    <dbReference type="NCBI Taxonomy" id="905079"/>
    <lineage>
        <taxon>Eukaryota</taxon>
        <taxon>Cryptophyceae</taxon>
        <taxon>Pyrenomonadales</taxon>
        <taxon>Geminigeraceae</taxon>
        <taxon>Guillardia</taxon>
    </lineage>
</organism>
<dbReference type="HOGENOM" id="CLU_2337994_0_0_1"/>
<reference evidence="2" key="3">
    <citation type="submission" date="2015-06" db="UniProtKB">
        <authorList>
            <consortium name="EnsemblProtists"/>
        </authorList>
    </citation>
    <scope>IDENTIFICATION</scope>
</reference>
<protein>
    <submittedName>
        <fullName evidence="1 2">Uncharacterized protein</fullName>
    </submittedName>
</protein>
<proteinExistence type="predicted"/>
<dbReference type="PaxDb" id="55529-EKX36961"/>
<dbReference type="EMBL" id="JH993065">
    <property type="protein sequence ID" value="EKX36961.1"/>
    <property type="molecule type" value="Genomic_DNA"/>
</dbReference>
<name>L1IL42_GUITC</name>
<dbReference type="AlphaFoldDB" id="L1IL42"/>
<dbReference type="EnsemblProtists" id="EKX36961">
    <property type="protein sequence ID" value="EKX36961"/>
    <property type="gene ID" value="GUITHDRAFT_116829"/>
</dbReference>
<keyword evidence="3" id="KW-1185">Reference proteome</keyword>
<reference evidence="3" key="2">
    <citation type="submission" date="2012-11" db="EMBL/GenBank/DDBJ databases">
        <authorList>
            <person name="Kuo A."/>
            <person name="Curtis B.A."/>
            <person name="Tanifuji G."/>
            <person name="Burki F."/>
            <person name="Gruber A."/>
            <person name="Irimia M."/>
            <person name="Maruyama S."/>
            <person name="Arias M.C."/>
            <person name="Ball S.G."/>
            <person name="Gile G.H."/>
            <person name="Hirakawa Y."/>
            <person name="Hopkins J.F."/>
            <person name="Rensing S.A."/>
            <person name="Schmutz J."/>
            <person name="Symeonidi A."/>
            <person name="Elias M."/>
            <person name="Eveleigh R.J."/>
            <person name="Herman E.K."/>
            <person name="Klute M.J."/>
            <person name="Nakayama T."/>
            <person name="Obornik M."/>
            <person name="Reyes-Prieto A."/>
            <person name="Armbrust E.V."/>
            <person name="Aves S.J."/>
            <person name="Beiko R.G."/>
            <person name="Coutinho P."/>
            <person name="Dacks J.B."/>
            <person name="Durnford D.G."/>
            <person name="Fast N.M."/>
            <person name="Green B.R."/>
            <person name="Grisdale C."/>
            <person name="Hempe F."/>
            <person name="Henrissat B."/>
            <person name="Hoppner M.P."/>
            <person name="Ishida K.-I."/>
            <person name="Kim E."/>
            <person name="Koreny L."/>
            <person name="Kroth P.G."/>
            <person name="Liu Y."/>
            <person name="Malik S.-B."/>
            <person name="Maier U.G."/>
            <person name="McRose D."/>
            <person name="Mock T."/>
            <person name="Neilson J.A."/>
            <person name="Onodera N.T."/>
            <person name="Poole A.M."/>
            <person name="Pritham E.J."/>
            <person name="Richards T.A."/>
            <person name="Rocap G."/>
            <person name="Roy S.W."/>
            <person name="Sarai C."/>
            <person name="Schaack S."/>
            <person name="Shirato S."/>
            <person name="Slamovits C.H."/>
            <person name="Spencer D.F."/>
            <person name="Suzuki S."/>
            <person name="Worden A.Z."/>
            <person name="Zauner S."/>
            <person name="Barry K."/>
            <person name="Bell C."/>
            <person name="Bharti A.K."/>
            <person name="Crow J.A."/>
            <person name="Grimwood J."/>
            <person name="Kramer R."/>
            <person name="Lindquist E."/>
            <person name="Lucas S."/>
            <person name="Salamov A."/>
            <person name="McFadden G.I."/>
            <person name="Lane C.E."/>
            <person name="Keeling P.J."/>
            <person name="Gray M.W."/>
            <person name="Grigoriev I.V."/>
            <person name="Archibald J.M."/>
        </authorList>
    </citation>
    <scope>NUCLEOTIDE SEQUENCE</scope>
    <source>
        <strain evidence="3">CCMP2712</strain>
    </source>
</reference>
<sequence>MLHNLFATTTMLSGEQWDKYGWAESGRDPRAKNPLYPVGDCTPHAYHQDTWVPTFKTTGTCPGGMNLPNENKWKDVWRVGAQNHMGGYDGVDKTGLNP</sequence>
<evidence type="ECO:0000313" key="2">
    <source>
        <dbReference type="EnsemblProtists" id="EKX36961"/>
    </source>
</evidence>
<evidence type="ECO:0000313" key="1">
    <source>
        <dbReference type="EMBL" id="EKX36961.1"/>
    </source>
</evidence>
<dbReference type="KEGG" id="gtt:GUITHDRAFT_116829"/>
<dbReference type="RefSeq" id="XP_005823941.1">
    <property type="nucleotide sequence ID" value="XM_005823884.1"/>
</dbReference>
<reference evidence="1 3" key="1">
    <citation type="journal article" date="2012" name="Nature">
        <title>Algal genomes reveal evolutionary mosaicism and the fate of nucleomorphs.</title>
        <authorList>
            <consortium name="DOE Joint Genome Institute"/>
            <person name="Curtis B.A."/>
            <person name="Tanifuji G."/>
            <person name="Burki F."/>
            <person name="Gruber A."/>
            <person name="Irimia M."/>
            <person name="Maruyama S."/>
            <person name="Arias M.C."/>
            <person name="Ball S.G."/>
            <person name="Gile G.H."/>
            <person name="Hirakawa Y."/>
            <person name="Hopkins J.F."/>
            <person name="Kuo A."/>
            <person name="Rensing S.A."/>
            <person name="Schmutz J."/>
            <person name="Symeonidi A."/>
            <person name="Elias M."/>
            <person name="Eveleigh R.J."/>
            <person name="Herman E.K."/>
            <person name="Klute M.J."/>
            <person name="Nakayama T."/>
            <person name="Obornik M."/>
            <person name="Reyes-Prieto A."/>
            <person name="Armbrust E.V."/>
            <person name="Aves S.J."/>
            <person name="Beiko R.G."/>
            <person name="Coutinho P."/>
            <person name="Dacks J.B."/>
            <person name="Durnford D.G."/>
            <person name="Fast N.M."/>
            <person name="Green B.R."/>
            <person name="Grisdale C.J."/>
            <person name="Hempel F."/>
            <person name="Henrissat B."/>
            <person name="Hoppner M.P."/>
            <person name="Ishida K."/>
            <person name="Kim E."/>
            <person name="Koreny L."/>
            <person name="Kroth P.G."/>
            <person name="Liu Y."/>
            <person name="Malik S.B."/>
            <person name="Maier U.G."/>
            <person name="McRose D."/>
            <person name="Mock T."/>
            <person name="Neilson J.A."/>
            <person name="Onodera N.T."/>
            <person name="Poole A.M."/>
            <person name="Pritham E.J."/>
            <person name="Richards T.A."/>
            <person name="Rocap G."/>
            <person name="Roy S.W."/>
            <person name="Sarai C."/>
            <person name="Schaack S."/>
            <person name="Shirato S."/>
            <person name="Slamovits C.H."/>
            <person name="Spencer D.F."/>
            <person name="Suzuki S."/>
            <person name="Worden A.Z."/>
            <person name="Zauner S."/>
            <person name="Barry K."/>
            <person name="Bell C."/>
            <person name="Bharti A.K."/>
            <person name="Crow J.A."/>
            <person name="Grimwood J."/>
            <person name="Kramer R."/>
            <person name="Lindquist E."/>
            <person name="Lucas S."/>
            <person name="Salamov A."/>
            <person name="McFadden G.I."/>
            <person name="Lane C.E."/>
            <person name="Keeling P.J."/>
            <person name="Gray M.W."/>
            <person name="Grigoriev I.V."/>
            <person name="Archibald J.M."/>
        </authorList>
    </citation>
    <scope>NUCLEOTIDE SEQUENCE</scope>
    <source>
        <strain evidence="1 3">CCMP2712</strain>
    </source>
</reference>
<evidence type="ECO:0000313" key="3">
    <source>
        <dbReference type="Proteomes" id="UP000011087"/>
    </source>
</evidence>